<keyword evidence="2" id="KW-0812">Transmembrane</keyword>
<dbReference type="Proteomes" id="UP000216004">
    <property type="component" value="Unassembled WGS sequence"/>
</dbReference>
<gene>
    <name evidence="3" type="ORF">BOCO_1207</name>
</gene>
<protein>
    <recommendedName>
        <fullName evidence="5">Colicin transporter</fullName>
    </recommendedName>
</protein>
<sequence length="321" mass="34336">MRKVPQSEGNPTQHNRGKKRWLSIILVLVLTVVTVCGVGVWHHRQQHEQAFASCQREQKHMQETYTRWQQEREQALQLQTIQPEEVIESESVSTFRAAVKNEPKTLQGNCKASDSTADLEHAVLQYQQTQQSSQKQAKELQAAVKKLLRSRDAKVLSDGKAALQAKSDEGSKLLADSEGKVADNACRESLRQAVVDAGKASASSVVADVDKARLNVQGAIDAVNANMQAKATADAQAATAAQAAVPAPSWTQTQKPAPSYTQPQGHRNYQAPAAPTPAPAPAPAAPAPSTSSGNGVSPSVNDWMNQIGQPVCVKGQACGIG</sequence>
<feature type="compositionally biased region" description="Pro residues" evidence="1">
    <location>
        <begin position="274"/>
        <end position="286"/>
    </location>
</feature>
<feature type="compositionally biased region" description="Polar residues" evidence="1">
    <location>
        <begin position="249"/>
        <end position="267"/>
    </location>
</feature>
<name>A0A261EQ45_9BIFI</name>
<feature type="transmembrane region" description="Helical" evidence="2">
    <location>
        <begin position="21"/>
        <end position="41"/>
    </location>
</feature>
<accession>A0A261EQ45</accession>
<keyword evidence="2" id="KW-1133">Transmembrane helix</keyword>
<evidence type="ECO:0008006" key="5">
    <source>
        <dbReference type="Google" id="ProtNLM"/>
    </source>
</evidence>
<organism evidence="3 4">
    <name type="scientific">Bombiscardovia coagulans</name>
    <dbReference type="NCBI Taxonomy" id="686666"/>
    <lineage>
        <taxon>Bacteria</taxon>
        <taxon>Bacillati</taxon>
        <taxon>Actinomycetota</taxon>
        <taxon>Actinomycetes</taxon>
        <taxon>Bifidobacteriales</taxon>
        <taxon>Bifidobacteriaceae</taxon>
        <taxon>Bombiscardovia</taxon>
    </lineage>
</organism>
<dbReference type="AlphaFoldDB" id="A0A261EQ45"/>
<dbReference type="EMBL" id="MWWS01000007">
    <property type="protein sequence ID" value="OZG48971.1"/>
    <property type="molecule type" value="Genomic_DNA"/>
</dbReference>
<comment type="caution">
    <text evidence="3">The sequence shown here is derived from an EMBL/GenBank/DDBJ whole genome shotgun (WGS) entry which is preliminary data.</text>
</comment>
<keyword evidence="2" id="KW-0472">Membrane</keyword>
<evidence type="ECO:0000313" key="3">
    <source>
        <dbReference type="EMBL" id="OZG48971.1"/>
    </source>
</evidence>
<reference evidence="3 4" key="1">
    <citation type="journal article" date="2017" name="BMC Genomics">
        <title>Comparative genomic and phylogenomic analyses of the Bifidobacteriaceae family.</title>
        <authorList>
            <person name="Lugli G.A."/>
            <person name="Milani C."/>
            <person name="Turroni F."/>
            <person name="Duranti S."/>
            <person name="Mancabelli L."/>
            <person name="Mangifesta M."/>
            <person name="Ferrario C."/>
            <person name="Modesto M."/>
            <person name="Mattarelli P."/>
            <person name="Jiri K."/>
            <person name="van Sinderen D."/>
            <person name="Ventura M."/>
        </authorList>
    </citation>
    <scope>NUCLEOTIDE SEQUENCE [LARGE SCALE GENOMIC DNA]</scope>
    <source>
        <strain evidence="3 4">DSM 22924</strain>
    </source>
</reference>
<evidence type="ECO:0000256" key="2">
    <source>
        <dbReference type="SAM" id="Phobius"/>
    </source>
</evidence>
<feature type="compositionally biased region" description="Polar residues" evidence="1">
    <location>
        <begin position="289"/>
        <end position="302"/>
    </location>
</feature>
<keyword evidence="4" id="KW-1185">Reference proteome</keyword>
<evidence type="ECO:0000256" key="1">
    <source>
        <dbReference type="SAM" id="MobiDB-lite"/>
    </source>
</evidence>
<feature type="region of interest" description="Disordered" evidence="1">
    <location>
        <begin position="244"/>
        <end position="302"/>
    </location>
</feature>
<proteinExistence type="predicted"/>
<evidence type="ECO:0000313" key="4">
    <source>
        <dbReference type="Proteomes" id="UP000216004"/>
    </source>
</evidence>